<dbReference type="GO" id="GO:0016747">
    <property type="term" value="F:acyltransferase activity, transferring groups other than amino-acyl groups"/>
    <property type="evidence" value="ECO:0007669"/>
    <property type="project" value="InterPro"/>
</dbReference>
<dbReference type="InterPro" id="IPR000182">
    <property type="entry name" value="GNAT_dom"/>
</dbReference>
<dbReference type="Proteomes" id="UP000244902">
    <property type="component" value="Chromosome"/>
</dbReference>
<accession>A0A2U8H7N2</accession>
<keyword evidence="2" id="KW-0808">Transferase</keyword>
<proteinExistence type="predicted"/>
<sequence>MIEGTLYLATNVLRRVSAGRAYIIRYHLVAQPVPQGSTTLANASAKSVIRHVTKDDPIVATFPRPPAVIAKRFADGATCLVAEVGGRFAGFLWLAHKAYEEDEVRCRYELVPPEQCAWDYDVYVEPDFRIGRTFSRLWTAANTHLAEQGVRWSISRISAFNPTSLAAHKRLGIRRIDSATFIALGRWQISLLGQPPFLHVSGSSRRPILQLRPPTS</sequence>
<evidence type="ECO:0000313" key="2">
    <source>
        <dbReference type="EMBL" id="AWI81997.1"/>
    </source>
</evidence>
<feature type="domain" description="N-acetyltransferase" evidence="1">
    <location>
        <begin position="71"/>
        <end position="172"/>
    </location>
</feature>
<organism evidence="2 3">
    <name type="scientific">Parazoarcus communis</name>
    <dbReference type="NCBI Taxonomy" id="41977"/>
    <lineage>
        <taxon>Bacteria</taxon>
        <taxon>Pseudomonadati</taxon>
        <taxon>Pseudomonadota</taxon>
        <taxon>Betaproteobacteria</taxon>
        <taxon>Rhodocyclales</taxon>
        <taxon>Zoogloeaceae</taxon>
        <taxon>Parazoarcus</taxon>
    </lineage>
</organism>
<dbReference type="Pfam" id="PF00583">
    <property type="entry name" value="Acetyltransf_1"/>
    <property type="match status" value="1"/>
</dbReference>
<protein>
    <submittedName>
        <fullName evidence="2">N-acetyltransferase</fullName>
    </submittedName>
</protein>
<name>A0A2U8H7N2_9RHOO</name>
<gene>
    <name evidence="2" type="ORF">CEW87_10565</name>
</gene>
<dbReference type="EMBL" id="CP022188">
    <property type="protein sequence ID" value="AWI81997.1"/>
    <property type="molecule type" value="Genomic_DNA"/>
</dbReference>
<dbReference type="OrthoDB" id="8480611at2"/>
<dbReference type="InterPro" id="IPR016181">
    <property type="entry name" value="Acyl_CoA_acyltransferase"/>
</dbReference>
<reference evidence="2 3" key="1">
    <citation type="submission" date="2017-06" db="EMBL/GenBank/DDBJ databases">
        <title>Azoarcus sp. TSNA42 complete genome sequence.</title>
        <authorList>
            <person name="Woo J.-H."/>
            <person name="Kim H.-S."/>
        </authorList>
    </citation>
    <scope>NUCLEOTIDE SEQUENCE [LARGE SCALE GENOMIC DNA]</scope>
    <source>
        <strain evidence="2 3">TSNA42</strain>
    </source>
</reference>
<dbReference type="AlphaFoldDB" id="A0A2U8H7N2"/>
<evidence type="ECO:0000259" key="1">
    <source>
        <dbReference type="Pfam" id="PF00583"/>
    </source>
</evidence>
<dbReference type="Gene3D" id="3.40.630.30">
    <property type="match status" value="1"/>
</dbReference>
<evidence type="ECO:0000313" key="3">
    <source>
        <dbReference type="Proteomes" id="UP000244902"/>
    </source>
</evidence>
<dbReference type="SUPFAM" id="SSF55729">
    <property type="entry name" value="Acyl-CoA N-acyltransferases (Nat)"/>
    <property type="match status" value="1"/>
</dbReference>